<sequence>MLIEEITPKKTYIGGKNDERRTVVSWGSSETYVVWGRTSERLPLGGFVNTRCTSRASFAKWAKAESN</sequence>
<dbReference type="Proteomes" id="UP000262379">
    <property type="component" value="Unassembled WGS sequence"/>
</dbReference>
<comment type="caution">
    <text evidence="1">The sequence shown here is derived from an EMBL/GenBank/DDBJ whole genome shotgun (WGS) entry which is preliminary data.</text>
</comment>
<proteinExistence type="predicted"/>
<dbReference type="AlphaFoldDB" id="A0A371X5W4"/>
<dbReference type="EMBL" id="QURN01000019">
    <property type="protein sequence ID" value="RFC64610.1"/>
    <property type="molecule type" value="Genomic_DNA"/>
</dbReference>
<organism evidence="1 2">
    <name type="scientific">Mesorhizobium denitrificans</name>
    <dbReference type="NCBI Taxonomy" id="2294114"/>
    <lineage>
        <taxon>Bacteria</taxon>
        <taxon>Pseudomonadati</taxon>
        <taxon>Pseudomonadota</taxon>
        <taxon>Alphaproteobacteria</taxon>
        <taxon>Hyphomicrobiales</taxon>
        <taxon>Phyllobacteriaceae</taxon>
        <taxon>Mesorhizobium</taxon>
    </lineage>
</organism>
<evidence type="ECO:0000313" key="2">
    <source>
        <dbReference type="Proteomes" id="UP000262379"/>
    </source>
</evidence>
<gene>
    <name evidence="1" type="ORF">DY251_19225</name>
</gene>
<reference evidence="2" key="1">
    <citation type="submission" date="2018-08" db="EMBL/GenBank/DDBJ databases">
        <authorList>
            <person name="Im W.T."/>
        </authorList>
    </citation>
    <scope>NUCLEOTIDE SEQUENCE [LARGE SCALE GENOMIC DNA]</scope>
    <source>
        <strain evidence="2">LA-28</strain>
    </source>
</reference>
<name>A0A371X5W4_9HYPH</name>
<keyword evidence="2" id="KW-1185">Reference proteome</keyword>
<protein>
    <submittedName>
        <fullName evidence="1">Uncharacterized protein</fullName>
    </submittedName>
</protein>
<dbReference type="RefSeq" id="WP_116625531.1">
    <property type="nucleotide sequence ID" value="NZ_QURN01000019.1"/>
</dbReference>
<evidence type="ECO:0000313" key="1">
    <source>
        <dbReference type="EMBL" id="RFC64610.1"/>
    </source>
</evidence>
<accession>A0A371X5W4</accession>